<evidence type="ECO:0000256" key="5">
    <source>
        <dbReference type="ARBA" id="ARBA00022692"/>
    </source>
</evidence>
<organism evidence="14 15">
    <name type="scientific">Microctonus hyperodae</name>
    <name type="common">Parasitoid wasp</name>
    <dbReference type="NCBI Taxonomy" id="165561"/>
    <lineage>
        <taxon>Eukaryota</taxon>
        <taxon>Metazoa</taxon>
        <taxon>Ecdysozoa</taxon>
        <taxon>Arthropoda</taxon>
        <taxon>Hexapoda</taxon>
        <taxon>Insecta</taxon>
        <taxon>Pterygota</taxon>
        <taxon>Neoptera</taxon>
        <taxon>Endopterygota</taxon>
        <taxon>Hymenoptera</taxon>
        <taxon>Apocrita</taxon>
        <taxon>Ichneumonoidea</taxon>
        <taxon>Braconidae</taxon>
        <taxon>Euphorinae</taxon>
        <taxon>Microctonus</taxon>
    </lineage>
</organism>
<accession>A0AA39L092</accession>
<keyword evidence="5 12" id="KW-0812">Transmembrane</keyword>
<evidence type="ECO:0000256" key="1">
    <source>
        <dbReference type="ARBA" id="ARBA00004141"/>
    </source>
</evidence>
<dbReference type="PANTHER" id="PTHR11690">
    <property type="entry name" value="AMILORIDE-SENSITIVE SODIUM CHANNEL-RELATED"/>
    <property type="match status" value="1"/>
</dbReference>
<keyword evidence="10 12" id="KW-0739">Sodium transport</keyword>
<keyword evidence="4 12" id="KW-0894">Sodium channel</keyword>
<keyword evidence="11 12" id="KW-0407">Ion channel</keyword>
<dbReference type="GO" id="GO:0015280">
    <property type="term" value="F:ligand-gated sodium channel activity"/>
    <property type="evidence" value="ECO:0007669"/>
    <property type="project" value="TreeGrafter"/>
</dbReference>
<sequence length="435" mass="51108">MLWNYIRHYIPSIFELLQSFKLRSKEYLRENTLHGFVYFINPYRPLWERVIWFICAITSFCGAVGIIVIIWQRFQSTPTLTDLDIEIGDMTIIYPSIHLCMTSDHLDMTGIPENLTSIYGTYYNWNWKPLNHTEMKLPVPLSKVFQRITPDCNTLLMDCTEQGLAIDCANLFAKSLTPAGICCKSLSRKFTQFNDTPILSFVLRGENYLNMYIHDIDEPPLRHGPIDYQLNRNVDIVLQLDITKSDDGLRMLSRTQRDCVFADEGQSYNNCYRQCMKKKSLEICKCIPWFEIDDKSVMECNLNQYSCFLENIELTDCISECYLFCDHTNYVFVKIGNNDEKTTIRIWKPISQFKRKIRFGWLDILVSFGGIMGLFLGYSILTTVELIYYFSLRLYCGAVIDNIESNKNNNIKKIFVTEREEKSKIFYVKYYDYVD</sequence>
<gene>
    <name evidence="14" type="ORF">PV327_005830</name>
</gene>
<proteinExistence type="inferred from homology"/>
<evidence type="ECO:0000256" key="3">
    <source>
        <dbReference type="ARBA" id="ARBA00022448"/>
    </source>
</evidence>
<keyword evidence="3 12" id="KW-0813">Transport</keyword>
<reference evidence="14" key="1">
    <citation type="journal article" date="2023" name="bioRxiv">
        <title>Scaffold-level genome assemblies of two parasitoid biocontrol wasps reveal the parthenogenesis mechanism and an associated novel virus.</title>
        <authorList>
            <person name="Inwood S."/>
            <person name="Skelly J."/>
            <person name="Guhlin J."/>
            <person name="Harrop T."/>
            <person name="Goldson S."/>
            <person name="Dearden P."/>
        </authorList>
    </citation>
    <scope>NUCLEOTIDE SEQUENCE</scope>
    <source>
        <strain evidence="14">Lincoln</strain>
        <tissue evidence="14">Whole body</tissue>
    </source>
</reference>
<keyword evidence="7" id="KW-0915">Sodium</keyword>
<keyword evidence="9 13" id="KW-0472">Membrane</keyword>
<dbReference type="PANTHER" id="PTHR11690:SF247">
    <property type="entry name" value="PICKPOCKET 23, ISOFORM C"/>
    <property type="match status" value="1"/>
</dbReference>
<comment type="subcellular location">
    <subcellularLocation>
        <location evidence="1">Membrane</location>
        <topology evidence="1">Multi-pass membrane protein</topology>
    </subcellularLocation>
</comment>
<evidence type="ECO:0000256" key="12">
    <source>
        <dbReference type="RuleBase" id="RU000679"/>
    </source>
</evidence>
<evidence type="ECO:0000313" key="14">
    <source>
        <dbReference type="EMBL" id="KAK0180161.1"/>
    </source>
</evidence>
<dbReference type="AlphaFoldDB" id="A0AA39L092"/>
<name>A0AA39L092_MICHY</name>
<evidence type="ECO:0000256" key="2">
    <source>
        <dbReference type="ARBA" id="ARBA00007193"/>
    </source>
</evidence>
<protein>
    <recommendedName>
        <fullName evidence="16">Sodium channel protein Nach</fullName>
    </recommendedName>
</protein>
<dbReference type="Gene3D" id="1.10.287.770">
    <property type="entry name" value="YojJ-like"/>
    <property type="match status" value="1"/>
</dbReference>
<dbReference type="EMBL" id="JAQQBR010000003">
    <property type="protein sequence ID" value="KAK0180161.1"/>
    <property type="molecule type" value="Genomic_DNA"/>
</dbReference>
<evidence type="ECO:0000256" key="7">
    <source>
        <dbReference type="ARBA" id="ARBA00023053"/>
    </source>
</evidence>
<comment type="similarity">
    <text evidence="2 12">Belongs to the amiloride-sensitive sodium channel (TC 1.A.6) family.</text>
</comment>
<keyword evidence="8 12" id="KW-0406">Ion transport</keyword>
<dbReference type="GO" id="GO:0005886">
    <property type="term" value="C:plasma membrane"/>
    <property type="evidence" value="ECO:0007669"/>
    <property type="project" value="TreeGrafter"/>
</dbReference>
<dbReference type="Proteomes" id="UP001168972">
    <property type="component" value="Unassembled WGS sequence"/>
</dbReference>
<evidence type="ECO:0000256" key="11">
    <source>
        <dbReference type="ARBA" id="ARBA00023303"/>
    </source>
</evidence>
<dbReference type="Pfam" id="PF00858">
    <property type="entry name" value="ASC"/>
    <property type="match status" value="1"/>
</dbReference>
<comment type="caution">
    <text evidence="14">The sequence shown here is derived from an EMBL/GenBank/DDBJ whole genome shotgun (WGS) entry which is preliminary data.</text>
</comment>
<dbReference type="InterPro" id="IPR001873">
    <property type="entry name" value="ENaC"/>
</dbReference>
<reference evidence="14" key="2">
    <citation type="submission" date="2023-03" db="EMBL/GenBank/DDBJ databases">
        <authorList>
            <person name="Inwood S.N."/>
            <person name="Skelly J.G."/>
            <person name="Guhlin J."/>
            <person name="Harrop T.W.R."/>
            <person name="Goldson S.G."/>
            <person name="Dearden P.K."/>
        </authorList>
    </citation>
    <scope>NUCLEOTIDE SEQUENCE</scope>
    <source>
        <strain evidence="14">Lincoln</strain>
        <tissue evidence="14">Whole body</tissue>
    </source>
</reference>
<feature type="transmembrane region" description="Helical" evidence="13">
    <location>
        <begin position="50"/>
        <end position="71"/>
    </location>
</feature>
<evidence type="ECO:0008006" key="16">
    <source>
        <dbReference type="Google" id="ProtNLM"/>
    </source>
</evidence>
<evidence type="ECO:0000256" key="4">
    <source>
        <dbReference type="ARBA" id="ARBA00022461"/>
    </source>
</evidence>
<evidence type="ECO:0000256" key="10">
    <source>
        <dbReference type="ARBA" id="ARBA00023201"/>
    </source>
</evidence>
<evidence type="ECO:0000313" key="15">
    <source>
        <dbReference type="Proteomes" id="UP001168972"/>
    </source>
</evidence>
<keyword evidence="6 13" id="KW-1133">Transmembrane helix</keyword>
<evidence type="ECO:0000256" key="6">
    <source>
        <dbReference type="ARBA" id="ARBA00022989"/>
    </source>
</evidence>
<evidence type="ECO:0000256" key="9">
    <source>
        <dbReference type="ARBA" id="ARBA00023136"/>
    </source>
</evidence>
<evidence type="ECO:0000256" key="8">
    <source>
        <dbReference type="ARBA" id="ARBA00023065"/>
    </source>
</evidence>
<keyword evidence="15" id="KW-1185">Reference proteome</keyword>
<evidence type="ECO:0000256" key="13">
    <source>
        <dbReference type="SAM" id="Phobius"/>
    </source>
</evidence>
<feature type="transmembrane region" description="Helical" evidence="13">
    <location>
        <begin position="359"/>
        <end position="380"/>
    </location>
</feature>